<keyword evidence="3" id="KW-1185">Reference proteome</keyword>
<keyword evidence="1" id="KW-0472">Membrane</keyword>
<keyword evidence="1" id="KW-1133">Transmembrane helix</keyword>
<evidence type="ECO:0000256" key="1">
    <source>
        <dbReference type="SAM" id="Phobius"/>
    </source>
</evidence>
<accession>A0A3B4V7D4</accession>
<dbReference type="GeneTree" id="ENSGT01100000263621"/>
<dbReference type="AlphaFoldDB" id="A0A3B4V7D4"/>
<protein>
    <submittedName>
        <fullName evidence="2">Uncharacterized protein</fullName>
    </submittedName>
</protein>
<proteinExistence type="predicted"/>
<dbReference type="Proteomes" id="UP000261420">
    <property type="component" value="Unplaced"/>
</dbReference>
<reference evidence="2" key="1">
    <citation type="submission" date="2025-08" db="UniProtKB">
        <authorList>
            <consortium name="Ensembl"/>
        </authorList>
    </citation>
    <scope>IDENTIFICATION</scope>
</reference>
<dbReference type="Ensembl" id="ENSSDUT00000026453.1">
    <property type="protein sequence ID" value="ENSSDUP00000025985.1"/>
    <property type="gene ID" value="ENSSDUG00000018858.1"/>
</dbReference>
<dbReference type="OMA" id="RNWLWAA"/>
<sequence>MKPQSWLRRNWLWAAGGAFLTIHMSTWLMQRAMKSAVRSEVALRQKADDERLD</sequence>
<reference evidence="2" key="2">
    <citation type="submission" date="2025-09" db="UniProtKB">
        <authorList>
            <consortium name="Ensembl"/>
        </authorList>
    </citation>
    <scope>IDENTIFICATION</scope>
</reference>
<evidence type="ECO:0000313" key="2">
    <source>
        <dbReference type="Ensembl" id="ENSSDUP00000025985.1"/>
    </source>
</evidence>
<feature type="transmembrane region" description="Helical" evidence="1">
    <location>
        <begin position="12"/>
        <end position="29"/>
    </location>
</feature>
<name>A0A3B4V7D4_SERDU</name>
<evidence type="ECO:0000313" key="3">
    <source>
        <dbReference type="Proteomes" id="UP000261420"/>
    </source>
</evidence>
<keyword evidence="1" id="KW-0812">Transmembrane</keyword>
<organism evidence="2 3">
    <name type="scientific">Seriola dumerili</name>
    <name type="common">Greater amberjack</name>
    <name type="synonym">Caranx dumerili</name>
    <dbReference type="NCBI Taxonomy" id="41447"/>
    <lineage>
        <taxon>Eukaryota</taxon>
        <taxon>Metazoa</taxon>
        <taxon>Chordata</taxon>
        <taxon>Craniata</taxon>
        <taxon>Vertebrata</taxon>
        <taxon>Euteleostomi</taxon>
        <taxon>Actinopterygii</taxon>
        <taxon>Neopterygii</taxon>
        <taxon>Teleostei</taxon>
        <taxon>Neoteleostei</taxon>
        <taxon>Acanthomorphata</taxon>
        <taxon>Carangaria</taxon>
        <taxon>Carangiformes</taxon>
        <taxon>Carangidae</taxon>
        <taxon>Seriola</taxon>
    </lineage>
</organism>